<organism evidence="1 2">
    <name type="scientific">Streptomyces brevispora</name>
    <dbReference type="NCBI Taxonomy" id="887462"/>
    <lineage>
        <taxon>Bacteria</taxon>
        <taxon>Bacillati</taxon>
        <taxon>Actinomycetota</taxon>
        <taxon>Actinomycetes</taxon>
        <taxon>Kitasatosporales</taxon>
        <taxon>Streptomycetaceae</taxon>
        <taxon>Streptomyces</taxon>
    </lineage>
</organism>
<accession>A0ABZ1G729</accession>
<keyword evidence="2" id="KW-1185">Reference proteome</keyword>
<reference evidence="1 2" key="1">
    <citation type="submission" date="2022-10" db="EMBL/GenBank/DDBJ databases">
        <title>The complete genomes of actinobacterial strains from the NBC collection.</title>
        <authorList>
            <person name="Joergensen T.S."/>
            <person name="Alvarez Arevalo M."/>
            <person name="Sterndorff E.B."/>
            <person name="Faurdal D."/>
            <person name="Vuksanovic O."/>
            <person name="Mourched A.-S."/>
            <person name="Charusanti P."/>
            <person name="Shaw S."/>
            <person name="Blin K."/>
            <person name="Weber T."/>
        </authorList>
    </citation>
    <scope>NUCLEOTIDE SEQUENCE [LARGE SCALE GENOMIC DNA]</scope>
    <source>
        <strain evidence="1 2">NBC 01769</strain>
    </source>
</reference>
<evidence type="ECO:0000313" key="1">
    <source>
        <dbReference type="EMBL" id="WSC15091.1"/>
    </source>
</evidence>
<dbReference type="Proteomes" id="UP001330827">
    <property type="component" value="Chromosome"/>
</dbReference>
<dbReference type="InterPro" id="IPR046267">
    <property type="entry name" value="DUF6300"/>
</dbReference>
<protein>
    <submittedName>
        <fullName evidence="1">DUF6300 family protein</fullName>
    </submittedName>
</protein>
<dbReference type="Pfam" id="PF19817">
    <property type="entry name" value="DUF6300"/>
    <property type="match status" value="1"/>
</dbReference>
<proteinExistence type="predicted"/>
<sequence length="90" mass="10197">MRSTSKWTSRRPRGQEVRSRRQALLCPRCERGVPAAENPLALFAVDGQLDMANVEVFAELVGDWGEGVRNRRVNTADLAVLEEQFRRGEL</sequence>
<name>A0ABZ1G729_9ACTN</name>
<dbReference type="EMBL" id="CP109114">
    <property type="protein sequence ID" value="WSC15091.1"/>
    <property type="molecule type" value="Genomic_DNA"/>
</dbReference>
<dbReference type="RefSeq" id="WP_244318226.1">
    <property type="nucleotide sequence ID" value="NZ_CP109114.1"/>
</dbReference>
<evidence type="ECO:0000313" key="2">
    <source>
        <dbReference type="Proteomes" id="UP001330827"/>
    </source>
</evidence>
<gene>
    <name evidence="1" type="ORF">OIE64_21125</name>
</gene>